<feature type="compositionally biased region" description="Basic residues" evidence="1">
    <location>
        <begin position="70"/>
        <end position="89"/>
    </location>
</feature>
<name>A0A6C0BWZ8_9ZZZZ</name>
<evidence type="ECO:0000256" key="1">
    <source>
        <dbReference type="SAM" id="MobiDB-lite"/>
    </source>
</evidence>
<sequence>MVSPACPKTHMFHKKSCTCKKNVSPKKFPKSRRALKRCTKGTRRNKKTGLCESIDKTLDRRILDMPRARASPKKQPRKRCPKGTRKNKKTGVCERPAALITIDNKDHPLKNLVSGAIHSLAKSPHGMPDSHQLVPAIRTELIRTKSFSPEINKILMSMRPGSHTDIFGCGLSLKNIGESNLKISIGTKKVKGITKHICASSNSIAARKTLLNNLKRANMIDCNNIIAPVQKLSNCWFNTMFMSLFISDKGRKFFKYFRQLMIEGKQSNGVVISPPRLRKAFFLLNACIEASQNISSISHTKDIALAMDTNNVIEYIYKSIPEGRKKIFNNIKQVDEPGNPIYYYKSLVSYLGNHSIHILKIDSPNVIKNVIFGNPKNVRAEHFLNLGREDKKLPGNNTIFPDVIAITLQDARGEGPQTANSNITNKPEKFMVKSNNGETITYALDSVIIRNTEGEHFVSVLMCNKKEKTFDGASIGRLHDFNWKSLLNKNGEWTYKYKTSGFEDMRWNFCNGYMVMFYYRIN</sequence>
<accession>A0A6C0BWZ8</accession>
<organism evidence="2">
    <name type="scientific">viral metagenome</name>
    <dbReference type="NCBI Taxonomy" id="1070528"/>
    <lineage>
        <taxon>unclassified sequences</taxon>
        <taxon>metagenomes</taxon>
        <taxon>organismal metagenomes</taxon>
    </lineage>
</organism>
<evidence type="ECO:0000313" key="2">
    <source>
        <dbReference type="EMBL" id="QHS96975.1"/>
    </source>
</evidence>
<dbReference type="EMBL" id="MN739282">
    <property type="protein sequence ID" value="QHS96975.1"/>
    <property type="molecule type" value="Genomic_DNA"/>
</dbReference>
<feature type="region of interest" description="Disordered" evidence="1">
    <location>
        <begin position="66"/>
        <end position="89"/>
    </location>
</feature>
<proteinExistence type="predicted"/>
<dbReference type="AlphaFoldDB" id="A0A6C0BWZ8"/>
<reference evidence="2" key="1">
    <citation type="journal article" date="2020" name="Nature">
        <title>Giant virus diversity and host interactions through global metagenomics.</title>
        <authorList>
            <person name="Schulz F."/>
            <person name="Roux S."/>
            <person name="Paez-Espino D."/>
            <person name="Jungbluth S."/>
            <person name="Walsh D.A."/>
            <person name="Denef V.J."/>
            <person name="McMahon K.D."/>
            <person name="Konstantinidis K.T."/>
            <person name="Eloe-Fadrosh E.A."/>
            <person name="Kyrpides N.C."/>
            <person name="Woyke T."/>
        </authorList>
    </citation>
    <scope>NUCLEOTIDE SEQUENCE</scope>
    <source>
        <strain evidence="2">GVMAG-M-3300020166-5</strain>
    </source>
</reference>
<protein>
    <submittedName>
        <fullName evidence="2">Uncharacterized protein</fullName>
    </submittedName>
</protein>